<sequence>MSPGVVLCGYHRRGSWPVFLKKAQVRLRKAVCLEGWIPEAPRRVGRSSVVMAMAKSLERTAVW</sequence>
<evidence type="ECO:0000313" key="2">
    <source>
        <dbReference type="Proteomes" id="UP000324222"/>
    </source>
</evidence>
<dbReference type="Proteomes" id="UP000324222">
    <property type="component" value="Unassembled WGS sequence"/>
</dbReference>
<evidence type="ECO:0000313" key="1">
    <source>
        <dbReference type="EMBL" id="MPC61439.1"/>
    </source>
</evidence>
<accession>A0A5B7GV74</accession>
<reference evidence="1 2" key="1">
    <citation type="submission" date="2019-05" db="EMBL/GenBank/DDBJ databases">
        <title>Another draft genome of Portunus trituberculatus and its Hox gene families provides insights of decapod evolution.</title>
        <authorList>
            <person name="Jeong J.-H."/>
            <person name="Song I."/>
            <person name="Kim S."/>
            <person name="Choi T."/>
            <person name="Kim D."/>
            <person name="Ryu S."/>
            <person name="Kim W."/>
        </authorList>
    </citation>
    <scope>NUCLEOTIDE SEQUENCE [LARGE SCALE GENOMIC DNA]</scope>
    <source>
        <tissue evidence="1">Muscle</tissue>
    </source>
</reference>
<dbReference type="EMBL" id="VSRR010018542">
    <property type="protein sequence ID" value="MPC61439.1"/>
    <property type="molecule type" value="Genomic_DNA"/>
</dbReference>
<name>A0A5B7GV74_PORTR</name>
<protein>
    <submittedName>
        <fullName evidence="1">Uncharacterized protein</fullName>
    </submittedName>
</protein>
<gene>
    <name evidence="1" type="ORF">E2C01_055511</name>
</gene>
<proteinExistence type="predicted"/>
<dbReference type="AlphaFoldDB" id="A0A5B7GV74"/>
<comment type="caution">
    <text evidence="1">The sequence shown here is derived from an EMBL/GenBank/DDBJ whole genome shotgun (WGS) entry which is preliminary data.</text>
</comment>
<organism evidence="1 2">
    <name type="scientific">Portunus trituberculatus</name>
    <name type="common">Swimming crab</name>
    <name type="synonym">Neptunus trituberculatus</name>
    <dbReference type="NCBI Taxonomy" id="210409"/>
    <lineage>
        <taxon>Eukaryota</taxon>
        <taxon>Metazoa</taxon>
        <taxon>Ecdysozoa</taxon>
        <taxon>Arthropoda</taxon>
        <taxon>Crustacea</taxon>
        <taxon>Multicrustacea</taxon>
        <taxon>Malacostraca</taxon>
        <taxon>Eumalacostraca</taxon>
        <taxon>Eucarida</taxon>
        <taxon>Decapoda</taxon>
        <taxon>Pleocyemata</taxon>
        <taxon>Brachyura</taxon>
        <taxon>Eubrachyura</taxon>
        <taxon>Portunoidea</taxon>
        <taxon>Portunidae</taxon>
        <taxon>Portuninae</taxon>
        <taxon>Portunus</taxon>
    </lineage>
</organism>
<keyword evidence="2" id="KW-1185">Reference proteome</keyword>